<protein>
    <recommendedName>
        <fullName evidence="5 11">Ribonuclease H</fullName>
        <shortName evidence="11">RNase H</shortName>
        <ecNumber evidence="5 11">3.1.26.4</ecNumber>
    </recommendedName>
</protein>
<evidence type="ECO:0000256" key="11">
    <source>
        <dbReference type="HAMAP-Rule" id="MF_00042"/>
    </source>
</evidence>
<dbReference type="Pfam" id="PF00075">
    <property type="entry name" value="RNase_H"/>
    <property type="match status" value="1"/>
</dbReference>
<dbReference type="PANTHER" id="PTHR10642:SF26">
    <property type="entry name" value="RIBONUCLEASE H1"/>
    <property type="match status" value="1"/>
</dbReference>
<dbReference type="PANTHER" id="PTHR10642">
    <property type="entry name" value="RIBONUCLEASE H1"/>
    <property type="match status" value="1"/>
</dbReference>
<evidence type="ECO:0000256" key="1">
    <source>
        <dbReference type="ARBA" id="ARBA00000077"/>
    </source>
</evidence>
<comment type="similarity">
    <text evidence="3 11">Belongs to the RNase H family.</text>
</comment>
<dbReference type="OrthoDB" id="7845843at2"/>
<keyword evidence="8 11" id="KW-0255">Endonuclease</keyword>
<keyword evidence="10 11" id="KW-0460">Magnesium</keyword>
<dbReference type="GO" id="GO:0005737">
    <property type="term" value="C:cytoplasm"/>
    <property type="evidence" value="ECO:0007669"/>
    <property type="project" value="UniProtKB-SubCell"/>
</dbReference>
<organism evidence="13 14">
    <name type="scientific">Syntrophaceticus schinkii</name>
    <dbReference type="NCBI Taxonomy" id="499207"/>
    <lineage>
        <taxon>Bacteria</taxon>
        <taxon>Bacillati</taxon>
        <taxon>Bacillota</taxon>
        <taxon>Clostridia</taxon>
        <taxon>Thermoanaerobacterales</taxon>
        <taxon>Thermoanaerobacterales Family III. Incertae Sedis</taxon>
        <taxon>Syntrophaceticus</taxon>
    </lineage>
</organism>
<sequence length="146" mass="16756">MKEVKIYTDGACSGNPGPGGWAAVLIYKNHKKEISGREDDTTNNRMELTAPIKALKQLKEPCHVHLYSDSAYLVNAFQKKWINKWQRNGWLTAGKKPVENRDLWEELIELTKTHSVEWHKVEGHAGDHYNERCDELARGRVRGVAF</sequence>
<evidence type="ECO:0000256" key="3">
    <source>
        <dbReference type="ARBA" id="ARBA00005300"/>
    </source>
</evidence>
<dbReference type="PROSITE" id="PS50879">
    <property type="entry name" value="RNASE_H_1"/>
    <property type="match status" value="1"/>
</dbReference>
<feature type="binding site" evidence="11">
    <location>
        <position position="134"/>
    </location>
    <ligand>
        <name>Mg(2+)</name>
        <dbReference type="ChEBI" id="CHEBI:18420"/>
        <label>2</label>
    </ligand>
</feature>
<dbReference type="EMBL" id="CDRZ01000048">
    <property type="protein sequence ID" value="CEO88050.1"/>
    <property type="molecule type" value="Genomic_DNA"/>
</dbReference>
<proteinExistence type="inferred from homology"/>
<feature type="binding site" evidence="11">
    <location>
        <position position="47"/>
    </location>
    <ligand>
        <name>Mg(2+)</name>
        <dbReference type="ChEBI" id="CHEBI:18420"/>
        <label>1</label>
    </ligand>
</feature>
<dbReference type="Proteomes" id="UP000046155">
    <property type="component" value="Unassembled WGS sequence"/>
</dbReference>
<keyword evidence="14" id="KW-1185">Reference proteome</keyword>
<dbReference type="GO" id="GO:0000287">
    <property type="term" value="F:magnesium ion binding"/>
    <property type="evidence" value="ECO:0007669"/>
    <property type="project" value="UniProtKB-UniRule"/>
</dbReference>
<dbReference type="NCBIfam" id="NF001236">
    <property type="entry name" value="PRK00203.1"/>
    <property type="match status" value="1"/>
</dbReference>
<keyword evidence="9 11" id="KW-0378">Hydrolase</keyword>
<comment type="function">
    <text evidence="2 11">Endonuclease that specifically degrades the RNA of RNA-DNA hybrids.</text>
</comment>
<dbReference type="AlphaFoldDB" id="A0A0B7MDA0"/>
<feature type="binding site" evidence="11">
    <location>
        <position position="9"/>
    </location>
    <ligand>
        <name>Mg(2+)</name>
        <dbReference type="ChEBI" id="CHEBI:18420"/>
        <label>2</label>
    </ligand>
</feature>
<dbReference type="InterPro" id="IPR012337">
    <property type="entry name" value="RNaseH-like_sf"/>
</dbReference>
<name>A0A0B7MDA0_9FIRM</name>
<feature type="binding site" evidence="11">
    <location>
        <position position="9"/>
    </location>
    <ligand>
        <name>Mg(2+)</name>
        <dbReference type="ChEBI" id="CHEBI:18420"/>
        <label>1</label>
    </ligand>
</feature>
<dbReference type="RefSeq" id="WP_044664291.1">
    <property type="nucleotide sequence ID" value="NZ_CDRZ01000048.1"/>
</dbReference>
<comment type="cofactor">
    <cofactor evidence="11">
        <name>Mg(2+)</name>
        <dbReference type="ChEBI" id="CHEBI:18420"/>
    </cofactor>
    <text evidence="11">Binds 1 Mg(2+) ion per subunit. May bind a second metal ion at a regulatory site, or after substrate binding.</text>
</comment>
<reference evidence="14" key="1">
    <citation type="submission" date="2015-01" db="EMBL/GenBank/DDBJ databases">
        <authorList>
            <person name="Manzoor Shahid"/>
            <person name="Zubair Saima"/>
        </authorList>
    </citation>
    <scope>NUCLEOTIDE SEQUENCE [LARGE SCALE GENOMIC DNA]</scope>
    <source>
        <strain evidence="14">Sp3</strain>
    </source>
</reference>
<accession>A0A0B7MDA0</accession>
<comment type="subunit">
    <text evidence="4 11">Monomer.</text>
</comment>
<dbReference type="HAMAP" id="MF_00042">
    <property type="entry name" value="RNase_H"/>
    <property type="match status" value="1"/>
</dbReference>
<evidence type="ECO:0000256" key="8">
    <source>
        <dbReference type="ARBA" id="ARBA00022759"/>
    </source>
</evidence>
<evidence type="ECO:0000256" key="10">
    <source>
        <dbReference type="ARBA" id="ARBA00022842"/>
    </source>
</evidence>
<evidence type="ECO:0000256" key="6">
    <source>
        <dbReference type="ARBA" id="ARBA00022722"/>
    </source>
</evidence>
<dbReference type="EC" id="3.1.26.4" evidence="5 11"/>
<keyword evidence="7 11" id="KW-0479">Metal-binding</keyword>
<dbReference type="InterPro" id="IPR050092">
    <property type="entry name" value="RNase_H"/>
</dbReference>
<dbReference type="InterPro" id="IPR036397">
    <property type="entry name" value="RNaseH_sf"/>
</dbReference>
<dbReference type="InterPro" id="IPR002156">
    <property type="entry name" value="RNaseH_domain"/>
</dbReference>
<gene>
    <name evidence="11 13" type="primary">rnhA</name>
    <name evidence="13" type="ORF">SSCH_1410007</name>
</gene>
<keyword evidence="11" id="KW-0963">Cytoplasm</keyword>
<dbReference type="GO" id="GO:0004523">
    <property type="term" value="F:RNA-DNA hybrid ribonuclease activity"/>
    <property type="evidence" value="ECO:0007669"/>
    <property type="project" value="UniProtKB-UniRule"/>
</dbReference>
<dbReference type="InterPro" id="IPR022892">
    <property type="entry name" value="RNaseHI"/>
</dbReference>
<keyword evidence="6 11" id="KW-0540">Nuclease</keyword>
<comment type="subcellular location">
    <subcellularLocation>
        <location evidence="11">Cytoplasm</location>
    </subcellularLocation>
</comment>
<feature type="domain" description="RNase H type-1" evidence="12">
    <location>
        <begin position="1"/>
        <end position="142"/>
    </location>
</feature>
<dbReference type="GO" id="GO:0003676">
    <property type="term" value="F:nucleic acid binding"/>
    <property type="evidence" value="ECO:0007669"/>
    <property type="project" value="InterPro"/>
</dbReference>
<comment type="catalytic activity">
    <reaction evidence="1 11">
        <text>Endonucleolytic cleavage to 5'-phosphomonoester.</text>
        <dbReference type="EC" id="3.1.26.4"/>
    </reaction>
</comment>
<evidence type="ECO:0000313" key="13">
    <source>
        <dbReference type="EMBL" id="CEO88050.1"/>
    </source>
</evidence>
<evidence type="ECO:0000256" key="4">
    <source>
        <dbReference type="ARBA" id="ARBA00011245"/>
    </source>
</evidence>
<dbReference type="CDD" id="cd09278">
    <property type="entry name" value="RNase_HI_prokaryote_like"/>
    <property type="match status" value="1"/>
</dbReference>
<dbReference type="SUPFAM" id="SSF53098">
    <property type="entry name" value="Ribonuclease H-like"/>
    <property type="match status" value="1"/>
</dbReference>
<evidence type="ECO:0000313" key="14">
    <source>
        <dbReference type="Proteomes" id="UP000046155"/>
    </source>
</evidence>
<evidence type="ECO:0000256" key="2">
    <source>
        <dbReference type="ARBA" id="ARBA00004065"/>
    </source>
</evidence>
<feature type="binding site" evidence="11">
    <location>
        <position position="69"/>
    </location>
    <ligand>
        <name>Mg(2+)</name>
        <dbReference type="ChEBI" id="CHEBI:18420"/>
        <label>1</label>
    </ligand>
</feature>
<dbReference type="Gene3D" id="3.30.420.10">
    <property type="entry name" value="Ribonuclease H-like superfamily/Ribonuclease H"/>
    <property type="match status" value="1"/>
</dbReference>
<dbReference type="GO" id="GO:0043137">
    <property type="term" value="P:DNA replication, removal of RNA primer"/>
    <property type="evidence" value="ECO:0007669"/>
    <property type="project" value="TreeGrafter"/>
</dbReference>
<evidence type="ECO:0000256" key="9">
    <source>
        <dbReference type="ARBA" id="ARBA00022801"/>
    </source>
</evidence>
<evidence type="ECO:0000256" key="7">
    <source>
        <dbReference type="ARBA" id="ARBA00022723"/>
    </source>
</evidence>
<evidence type="ECO:0000259" key="12">
    <source>
        <dbReference type="PROSITE" id="PS50879"/>
    </source>
</evidence>
<dbReference type="FunFam" id="3.30.420.10:FF:000089">
    <property type="entry name" value="Ribonuclease H"/>
    <property type="match status" value="1"/>
</dbReference>
<evidence type="ECO:0000256" key="5">
    <source>
        <dbReference type="ARBA" id="ARBA00012180"/>
    </source>
</evidence>